<dbReference type="Pfam" id="PF18319">
    <property type="entry name" value="Zn_ribbon_PriA"/>
    <property type="match status" value="1"/>
</dbReference>
<evidence type="ECO:0000259" key="13">
    <source>
        <dbReference type="PROSITE" id="PS51192"/>
    </source>
</evidence>
<dbReference type="PANTHER" id="PTHR30580:SF0">
    <property type="entry name" value="PRIMOSOMAL PROTEIN N"/>
    <property type="match status" value="1"/>
</dbReference>
<keyword evidence="16" id="KW-1185">Reference proteome</keyword>
<comment type="caution">
    <text evidence="15">The sequence shown here is derived from an EMBL/GenBank/DDBJ whole genome shotgun (WGS) entry which is preliminary data.</text>
</comment>
<dbReference type="InterPro" id="IPR041222">
    <property type="entry name" value="PriA_3primeBD"/>
</dbReference>
<feature type="domain" description="Helicase C-terminal" evidence="14">
    <location>
        <begin position="407"/>
        <end position="585"/>
    </location>
</feature>
<keyword evidence="2 12" id="KW-0235">DNA replication</keyword>
<feature type="binding site" evidence="12">
    <location>
        <position position="412"/>
    </location>
    <ligand>
        <name>Zn(2+)</name>
        <dbReference type="ChEBI" id="CHEBI:29105"/>
        <label>1</label>
    </ligand>
</feature>
<keyword evidence="9 12" id="KW-0238">DNA-binding</keyword>
<dbReference type="FunFam" id="3.40.50.300:FF:000489">
    <property type="entry name" value="Primosome assembly protein PriA"/>
    <property type="match status" value="1"/>
</dbReference>
<dbReference type="InterPro" id="IPR014001">
    <property type="entry name" value="Helicase_ATP-bd"/>
</dbReference>
<comment type="cofactor">
    <cofactor evidence="12">
        <name>Zn(2+)</name>
        <dbReference type="ChEBI" id="CHEBI:29105"/>
    </cofactor>
    <text evidence="12">Binds 2 zinc ions per subunit.</text>
</comment>
<keyword evidence="8 12" id="KW-0067">ATP-binding</keyword>
<dbReference type="GO" id="GO:0008270">
    <property type="term" value="F:zinc ion binding"/>
    <property type="evidence" value="ECO:0007669"/>
    <property type="project" value="UniProtKB-UniRule"/>
</dbReference>
<dbReference type="PROSITE" id="PS51194">
    <property type="entry name" value="HELICASE_CTER"/>
    <property type="match status" value="1"/>
</dbReference>
<dbReference type="NCBIfam" id="TIGR00595">
    <property type="entry name" value="priA"/>
    <property type="match status" value="1"/>
</dbReference>
<dbReference type="InterPro" id="IPR027417">
    <property type="entry name" value="P-loop_NTPase"/>
</dbReference>
<dbReference type="SMART" id="SM00490">
    <property type="entry name" value="HELICc"/>
    <property type="match status" value="1"/>
</dbReference>
<accession>A0A1Q9JFW5</accession>
<keyword evidence="7 12" id="KW-0862">Zinc</keyword>
<dbReference type="GO" id="GO:0006310">
    <property type="term" value="P:DNA recombination"/>
    <property type="evidence" value="ECO:0007669"/>
    <property type="project" value="InterPro"/>
</dbReference>
<feature type="binding site" evidence="12">
    <location>
        <position position="399"/>
    </location>
    <ligand>
        <name>Zn(2+)</name>
        <dbReference type="ChEBI" id="CHEBI:29105"/>
        <label>2</label>
    </ligand>
</feature>
<name>A0A1Q9JFW5_9FIRM</name>
<dbReference type="HAMAP" id="MF_00983">
    <property type="entry name" value="PriA"/>
    <property type="match status" value="1"/>
</dbReference>
<keyword evidence="4 12" id="KW-0547">Nucleotide-binding</keyword>
<dbReference type="SUPFAM" id="SSF161187">
    <property type="entry name" value="YfgJ-like"/>
    <property type="match status" value="1"/>
</dbReference>
<dbReference type="Pfam" id="PF17764">
    <property type="entry name" value="PriA_3primeBD"/>
    <property type="match status" value="1"/>
</dbReference>
<dbReference type="OrthoDB" id="9759544at2"/>
<evidence type="ECO:0000256" key="9">
    <source>
        <dbReference type="ARBA" id="ARBA00023125"/>
    </source>
</evidence>
<feature type="binding site" evidence="12">
    <location>
        <position position="384"/>
    </location>
    <ligand>
        <name>Zn(2+)</name>
        <dbReference type="ChEBI" id="CHEBI:29105"/>
        <label>2</label>
    </ligand>
</feature>
<dbReference type="CDD" id="cd17929">
    <property type="entry name" value="DEXHc_priA"/>
    <property type="match status" value="1"/>
</dbReference>
<keyword evidence="6 12" id="KW-0347">Helicase</keyword>
<dbReference type="GO" id="GO:0006302">
    <property type="term" value="P:double-strand break repair"/>
    <property type="evidence" value="ECO:0007669"/>
    <property type="project" value="InterPro"/>
</dbReference>
<evidence type="ECO:0000256" key="1">
    <source>
        <dbReference type="ARBA" id="ARBA00022515"/>
    </source>
</evidence>
<evidence type="ECO:0000256" key="12">
    <source>
        <dbReference type="HAMAP-Rule" id="MF_00983"/>
    </source>
</evidence>
<dbReference type="Pfam" id="PF18074">
    <property type="entry name" value="PriA_C"/>
    <property type="match status" value="1"/>
</dbReference>
<feature type="binding site" evidence="12">
    <location>
        <position position="375"/>
    </location>
    <ligand>
        <name>Zn(2+)</name>
        <dbReference type="ChEBI" id="CHEBI:29105"/>
        <label>1</label>
    </ligand>
</feature>
<dbReference type="SUPFAM" id="SSF52540">
    <property type="entry name" value="P-loop containing nucleoside triphosphate hydrolases"/>
    <property type="match status" value="1"/>
</dbReference>
<comment type="function">
    <text evidence="12">Initiates the restart of stalled replication forks, which reloads the replicative helicase on sites other than the origin of replication. Recognizes and binds to abandoned replication forks and remodels them to uncover a helicase loading site. Promotes assembly of the primosome at these replication forks.</text>
</comment>
<organism evidence="15 16">
    <name type="scientific">Hornefia porci</name>
    <dbReference type="NCBI Taxonomy" id="2652292"/>
    <lineage>
        <taxon>Bacteria</taxon>
        <taxon>Bacillati</taxon>
        <taxon>Bacillota</taxon>
        <taxon>Clostridia</taxon>
        <taxon>Peptostreptococcales</taxon>
        <taxon>Anaerovoracaceae</taxon>
        <taxon>Hornefia</taxon>
    </lineage>
</organism>
<dbReference type="Gene3D" id="3.40.50.300">
    <property type="entry name" value="P-loop containing nucleotide triphosphate hydrolases"/>
    <property type="match status" value="2"/>
</dbReference>
<feature type="domain" description="Helicase ATP-binding" evidence="13">
    <location>
        <begin position="143"/>
        <end position="310"/>
    </location>
</feature>
<feature type="binding site" evidence="12">
    <location>
        <position position="372"/>
    </location>
    <ligand>
        <name>Zn(2+)</name>
        <dbReference type="ChEBI" id="CHEBI:29105"/>
        <label>1</label>
    </ligand>
</feature>
<keyword evidence="10 12" id="KW-0413">Isomerase</keyword>
<evidence type="ECO:0000256" key="5">
    <source>
        <dbReference type="ARBA" id="ARBA00022801"/>
    </source>
</evidence>
<dbReference type="STRING" id="1261640.BHK98_02320"/>
<keyword evidence="3 12" id="KW-0479">Metal-binding</keyword>
<dbReference type="InterPro" id="IPR005259">
    <property type="entry name" value="PriA"/>
</dbReference>
<dbReference type="Pfam" id="PF00271">
    <property type="entry name" value="Helicase_C"/>
    <property type="match status" value="1"/>
</dbReference>
<evidence type="ECO:0000256" key="11">
    <source>
        <dbReference type="ARBA" id="ARBA00048988"/>
    </source>
</evidence>
<dbReference type="GO" id="GO:1990077">
    <property type="term" value="C:primosome complex"/>
    <property type="evidence" value="ECO:0007669"/>
    <property type="project" value="UniProtKB-UniRule"/>
</dbReference>
<evidence type="ECO:0000256" key="2">
    <source>
        <dbReference type="ARBA" id="ARBA00022705"/>
    </source>
</evidence>
<keyword evidence="1 12" id="KW-0639">Primosome</keyword>
<dbReference type="InterPro" id="IPR042115">
    <property type="entry name" value="PriA_3primeBD_sf"/>
</dbReference>
<dbReference type="SMART" id="SM00487">
    <property type="entry name" value="DEXDc"/>
    <property type="match status" value="1"/>
</dbReference>
<dbReference type="GO" id="GO:0006270">
    <property type="term" value="P:DNA replication initiation"/>
    <property type="evidence" value="ECO:0007669"/>
    <property type="project" value="TreeGrafter"/>
</dbReference>
<dbReference type="GO" id="GO:0016887">
    <property type="term" value="F:ATP hydrolysis activity"/>
    <property type="evidence" value="ECO:0007669"/>
    <property type="project" value="RHEA"/>
</dbReference>
<dbReference type="Gene3D" id="3.40.1440.60">
    <property type="entry name" value="PriA, 3(prime) DNA-binding domain"/>
    <property type="match status" value="1"/>
</dbReference>
<protein>
    <recommendedName>
        <fullName evidence="12">Replication restart protein PriA</fullName>
    </recommendedName>
    <alternativeName>
        <fullName evidence="12">ATP-dependent DNA helicase PriA</fullName>
        <ecNumber evidence="12">5.6.2.4</ecNumber>
    </alternativeName>
    <alternativeName>
        <fullName evidence="12">DNA 3'-5' helicase PriA</fullName>
    </alternativeName>
</protein>
<evidence type="ECO:0000313" key="15">
    <source>
        <dbReference type="EMBL" id="OLR55014.1"/>
    </source>
</evidence>
<dbReference type="InterPro" id="IPR001650">
    <property type="entry name" value="Helicase_C-like"/>
</dbReference>
<dbReference type="PANTHER" id="PTHR30580">
    <property type="entry name" value="PRIMOSOMAL PROTEIN N"/>
    <property type="match status" value="1"/>
</dbReference>
<comment type="catalytic activity">
    <reaction evidence="12">
        <text>Couples ATP hydrolysis with the unwinding of duplex DNA by translocating in the 3'-5' direction.</text>
        <dbReference type="EC" id="5.6.2.4"/>
    </reaction>
</comment>
<dbReference type="CDD" id="cd18804">
    <property type="entry name" value="SF2_C_priA"/>
    <property type="match status" value="1"/>
</dbReference>
<evidence type="ECO:0000256" key="4">
    <source>
        <dbReference type="ARBA" id="ARBA00022741"/>
    </source>
</evidence>
<feature type="binding site" evidence="12">
    <location>
        <position position="415"/>
    </location>
    <ligand>
        <name>Zn(2+)</name>
        <dbReference type="ChEBI" id="CHEBI:29105"/>
        <label>1</label>
    </ligand>
</feature>
<feature type="binding site" evidence="12">
    <location>
        <position position="381"/>
    </location>
    <ligand>
        <name>Zn(2+)</name>
        <dbReference type="ChEBI" id="CHEBI:29105"/>
        <label>2</label>
    </ligand>
</feature>
<sequence length="668" mass="75311">MNYVNLVVDNNSRHTDELYTYASDEPLSPGQVVNIPFGRRKGYRRGFVFQTGVEPEIDPARIRRIESVDGSLSLNGEMIETICWMRRRYGIRYMDGVKCFVPHGKPPAPGKEKEPYKNARGESQPVEALTDEQQRVTDTVGAAIREGREERFLIHGVTGSGKTEVYMQAIGQALAMGKGAIMLVPEIALTKQIVERFIGRFGKESIAVMHSKLTGRERFDEWTRIRRGEARIVIGARIGVFAPMENIGVIILDEEHEATYKSDQTPKYETLDVAVRRLMHYHGVLLLGSATPSVVSYQRAKEGIYSLLEMKHRYNAVPLPVVEIVDMRKELRCGNRTMFSNQLCHEMKRTLAAGEQVILFLNRRGYSTFIACRECGEVLKCPECGISLVYHKKENAAVCHYCGKKFAVPARCPSCGGENIRFSGVGTEQVEEFTARQFPDYVVSRLDLDTAKKTREINRIISDFARGKTDILIGTQLVAKGLDFRNVGLVGVVAADVSLNIPDYRATERTFQLVTQVAGRAGRGTRQGRVIVQTGTPDNFALLAAAEHDYESFFRQEIMVRRFMNYPPFSDLIAAEFTAGTEELASGQADRCKDYLIRAGLPGAERIFAPKLSGNFKGQDSFRYHILIKSPRGERGRYIYYLRFFAEQMTKNRIECSMTIDVNPYSML</sequence>
<evidence type="ECO:0000256" key="3">
    <source>
        <dbReference type="ARBA" id="ARBA00022723"/>
    </source>
</evidence>
<proteinExistence type="inferred from homology"/>
<reference evidence="15 16" key="1">
    <citation type="journal article" date="2016" name="Appl. Environ. Microbiol.">
        <title>Function and Phylogeny of Bacterial Butyryl Coenzyme A:Acetate Transferases and Their Diversity in the Proximal Colon of Swine.</title>
        <authorList>
            <person name="Trachsel J."/>
            <person name="Bayles D.O."/>
            <person name="Looft T."/>
            <person name="Levine U.Y."/>
            <person name="Allen H.K."/>
        </authorList>
    </citation>
    <scope>NUCLEOTIDE SEQUENCE [LARGE SCALE GENOMIC DNA]</scope>
    <source>
        <strain evidence="15 16">68-3-10</strain>
    </source>
</reference>
<dbReference type="GO" id="GO:0005524">
    <property type="term" value="F:ATP binding"/>
    <property type="evidence" value="ECO:0007669"/>
    <property type="project" value="UniProtKB-UniRule"/>
</dbReference>
<comment type="catalytic activity">
    <reaction evidence="11 12">
        <text>ATP + H2O = ADP + phosphate + H(+)</text>
        <dbReference type="Rhea" id="RHEA:13065"/>
        <dbReference type="ChEBI" id="CHEBI:15377"/>
        <dbReference type="ChEBI" id="CHEBI:15378"/>
        <dbReference type="ChEBI" id="CHEBI:30616"/>
        <dbReference type="ChEBI" id="CHEBI:43474"/>
        <dbReference type="ChEBI" id="CHEBI:456216"/>
        <dbReference type="EC" id="5.6.2.4"/>
    </reaction>
</comment>
<dbReference type="InterPro" id="IPR011545">
    <property type="entry name" value="DEAD/DEAH_box_helicase_dom"/>
</dbReference>
<dbReference type="GO" id="GO:0006269">
    <property type="term" value="P:DNA replication, synthesis of primer"/>
    <property type="evidence" value="ECO:0007669"/>
    <property type="project" value="UniProtKB-KW"/>
</dbReference>
<keyword evidence="5 12" id="KW-0378">Hydrolase</keyword>
<comment type="similarity">
    <text evidence="12">Belongs to the helicase family. PriA subfamily.</text>
</comment>
<dbReference type="AlphaFoldDB" id="A0A1Q9JFW5"/>
<evidence type="ECO:0000259" key="14">
    <source>
        <dbReference type="PROSITE" id="PS51194"/>
    </source>
</evidence>
<dbReference type="Pfam" id="PF00270">
    <property type="entry name" value="DEAD"/>
    <property type="match status" value="1"/>
</dbReference>
<evidence type="ECO:0000256" key="8">
    <source>
        <dbReference type="ARBA" id="ARBA00022840"/>
    </source>
</evidence>
<dbReference type="GO" id="GO:0043138">
    <property type="term" value="F:3'-5' DNA helicase activity"/>
    <property type="evidence" value="ECO:0007669"/>
    <property type="project" value="UniProtKB-EC"/>
</dbReference>
<evidence type="ECO:0000313" key="16">
    <source>
        <dbReference type="Proteomes" id="UP000187404"/>
    </source>
</evidence>
<dbReference type="RefSeq" id="WP_075712022.1">
    <property type="nucleotide sequence ID" value="NZ_MJIE01000001.1"/>
</dbReference>
<dbReference type="Proteomes" id="UP000187404">
    <property type="component" value="Unassembled WGS sequence"/>
</dbReference>
<comment type="subunit">
    <text evidence="12">Component of the replication restart primosome.</text>
</comment>
<dbReference type="PROSITE" id="PS51192">
    <property type="entry name" value="HELICASE_ATP_BIND_1"/>
    <property type="match status" value="1"/>
</dbReference>
<dbReference type="InterPro" id="IPR041236">
    <property type="entry name" value="PriA_C"/>
</dbReference>
<gene>
    <name evidence="12" type="primary">priA</name>
    <name evidence="15" type="ORF">BHK98_02320</name>
</gene>
<dbReference type="InterPro" id="IPR040498">
    <property type="entry name" value="PriA_CRR"/>
</dbReference>
<dbReference type="GO" id="GO:0003677">
    <property type="term" value="F:DNA binding"/>
    <property type="evidence" value="ECO:0007669"/>
    <property type="project" value="UniProtKB-UniRule"/>
</dbReference>
<evidence type="ECO:0000256" key="10">
    <source>
        <dbReference type="ARBA" id="ARBA00023235"/>
    </source>
</evidence>
<evidence type="ECO:0000256" key="6">
    <source>
        <dbReference type="ARBA" id="ARBA00022806"/>
    </source>
</evidence>
<evidence type="ECO:0000256" key="7">
    <source>
        <dbReference type="ARBA" id="ARBA00022833"/>
    </source>
</evidence>
<dbReference type="EC" id="5.6.2.4" evidence="12"/>
<dbReference type="EMBL" id="MJIE01000001">
    <property type="protein sequence ID" value="OLR55014.1"/>
    <property type="molecule type" value="Genomic_DNA"/>
</dbReference>
<feature type="binding site" evidence="12">
    <location>
        <position position="402"/>
    </location>
    <ligand>
        <name>Zn(2+)</name>
        <dbReference type="ChEBI" id="CHEBI:29105"/>
        <label>2</label>
    </ligand>
</feature>